<keyword evidence="1" id="KW-1185">Reference proteome</keyword>
<sequence length="80" mass="9350">MVGTILTNTLWPCQWTSRAYMDLIQDMPFYRDADLFLDYSINRAMLDYTADTSYCNYPDKHKFLIFVTANPTMGEGLSLY</sequence>
<name>A0A914DW75_9BILA</name>
<reference evidence="2" key="1">
    <citation type="submission" date="2022-11" db="UniProtKB">
        <authorList>
            <consortium name="WormBaseParasite"/>
        </authorList>
    </citation>
    <scope>IDENTIFICATION</scope>
</reference>
<dbReference type="AlphaFoldDB" id="A0A914DW75"/>
<evidence type="ECO:0000313" key="2">
    <source>
        <dbReference type="WBParaSite" id="ACRNAN_scaffold4252.g27211.t1"/>
    </source>
</evidence>
<proteinExistence type="predicted"/>
<dbReference type="WBParaSite" id="ACRNAN_scaffold4252.g27211.t1">
    <property type="protein sequence ID" value="ACRNAN_scaffold4252.g27211.t1"/>
    <property type="gene ID" value="ACRNAN_scaffold4252.g27211"/>
</dbReference>
<accession>A0A914DW75</accession>
<dbReference type="Proteomes" id="UP000887540">
    <property type="component" value="Unplaced"/>
</dbReference>
<organism evidence="1 2">
    <name type="scientific">Acrobeloides nanus</name>
    <dbReference type="NCBI Taxonomy" id="290746"/>
    <lineage>
        <taxon>Eukaryota</taxon>
        <taxon>Metazoa</taxon>
        <taxon>Ecdysozoa</taxon>
        <taxon>Nematoda</taxon>
        <taxon>Chromadorea</taxon>
        <taxon>Rhabditida</taxon>
        <taxon>Tylenchina</taxon>
        <taxon>Cephalobomorpha</taxon>
        <taxon>Cephaloboidea</taxon>
        <taxon>Cephalobidae</taxon>
        <taxon>Acrobeloides</taxon>
    </lineage>
</organism>
<protein>
    <submittedName>
        <fullName evidence="2">Uncharacterized protein</fullName>
    </submittedName>
</protein>
<evidence type="ECO:0000313" key="1">
    <source>
        <dbReference type="Proteomes" id="UP000887540"/>
    </source>
</evidence>